<accession>A0A2P2PWB2</accession>
<sequence>MHKVEGFRELTPFSITVNFS</sequence>
<reference evidence="1" key="1">
    <citation type="submission" date="2018-02" db="EMBL/GenBank/DDBJ databases">
        <title>Rhizophora mucronata_Transcriptome.</title>
        <authorList>
            <person name="Meera S.P."/>
            <person name="Sreeshan A."/>
            <person name="Augustine A."/>
        </authorList>
    </citation>
    <scope>NUCLEOTIDE SEQUENCE</scope>
    <source>
        <tissue evidence="1">Leaf</tissue>
    </source>
</reference>
<organism evidence="1">
    <name type="scientific">Rhizophora mucronata</name>
    <name type="common">Asiatic mangrove</name>
    <dbReference type="NCBI Taxonomy" id="61149"/>
    <lineage>
        <taxon>Eukaryota</taxon>
        <taxon>Viridiplantae</taxon>
        <taxon>Streptophyta</taxon>
        <taxon>Embryophyta</taxon>
        <taxon>Tracheophyta</taxon>
        <taxon>Spermatophyta</taxon>
        <taxon>Magnoliopsida</taxon>
        <taxon>eudicotyledons</taxon>
        <taxon>Gunneridae</taxon>
        <taxon>Pentapetalae</taxon>
        <taxon>rosids</taxon>
        <taxon>fabids</taxon>
        <taxon>Malpighiales</taxon>
        <taxon>Rhizophoraceae</taxon>
        <taxon>Rhizophora</taxon>
    </lineage>
</organism>
<name>A0A2P2PWB2_RHIMU</name>
<evidence type="ECO:0000313" key="1">
    <source>
        <dbReference type="EMBL" id="MBX59034.1"/>
    </source>
</evidence>
<proteinExistence type="predicted"/>
<protein>
    <submittedName>
        <fullName evidence="1">Uncharacterized protein</fullName>
    </submittedName>
</protein>
<dbReference type="AlphaFoldDB" id="A0A2P2PWB2"/>
<dbReference type="EMBL" id="GGEC01078550">
    <property type="protein sequence ID" value="MBX59034.1"/>
    <property type="molecule type" value="Transcribed_RNA"/>
</dbReference>